<proteinExistence type="predicted"/>
<comment type="caution">
    <text evidence="1">The sequence shown here is derived from an EMBL/GenBank/DDBJ whole genome shotgun (WGS) entry which is preliminary data.</text>
</comment>
<protein>
    <submittedName>
        <fullName evidence="1">Uncharacterized protein</fullName>
    </submittedName>
</protein>
<evidence type="ECO:0000313" key="2">
    <source>
        <dbReference type="Proteomes" id="UP001382904"/>
    </source>
</evidence>
<gene>
    <name evidence="1" type="ORF">WKI68_10015</name>
</gene>
<keyword evidence="2" id="KW-1185">Reference proteome</keyword>
<dbReference type="EMBL" id="JBBKAM010000002">
    <property type="protein sequence ID" value="MEJ8641714.1"/>
    <property type="molecule type" value="Genomic_DNA"/>
</dbReference>
<reference evidence="1 2" key="1">
    <citation type="submission" date="2024-03" db="EMBL/GenBank/DDBJ databases">
        <title>Novel Streptomyces species of biotechnological and ecological value are a feature of Machair soil.</title>
        <authorList>
            <person name="Prole J.R."/>
            <person name="Goodfellow M."/>
            <person name="Allenby N."/>
            <person name="Ward A.C."/>
        </authorList>
    </citation>
    <scope>NUCLEOTIDE SEQUENCE [LARGE SCALE GENOMIC DNA]</scope>
    <source>
        <strain evidence="1 2">MS1.HAVA.3</strain>
    </source>
</reference>
<sequence>MIKLMPSGAPAHLPTAKQIFSQAIVNRVDPAELTAKNLSDTGILSMRAFHGDLDPMVATRIVEVEQWLSTALELGYDVVD</sequence>
<dbReference type="Proteomes" id="UP001382904">
    <property type="component" value="Unassembled WGS sequence"/>
</dbReference>
<organism evidence="1 2">
    <name type="scientific">Streptomyces caledonius</name>
    <dbReference type="NCBI Taxonomy" id="3134107"/>
    <lineage>
        <taxon>Bacteria</taxon>
        <taxon>Bacillati</taxon>
        <taxon>Actinomycetota</taxon>
        <taxon>Actinomycetes</taxon>
        <taxon>Kitasatosporales</taxon>
        <taxon>Streptomycetaceae</taxon>
        <taxon>Streptomyces</taxon>
    </lineage>
</organism>
<name>A0ABU8U1F4_9ACTN</name>
<accession>A0ABU8U1F4</accession>
<evidence type="ECO:0000313" key="1">
    <source>
        <dbReference type="EMBL" id="MEJ8641714.1"/>
    </source>
</evidence>